<evidence type="ECO:0000313" key="3">
    <source>
        <dbReference type="EMBL" id="OAQ96154.1"/>
    </source>
</evidence>
<dbReference type="OrthoDB" id="341259at2759"/>
<gene>
    <name evidence="3" type="ORF">LLEC1_03597</name>
</gene>
<keyword evidence="4" id="KW-1185">Reference proteome</keyword>
<proteinExistence type="predicted"/>
<dbReference type="SUPFAM" id="SSF48403">
    <property type="entry name" value="Ankyrin repeat"/>
    <property type="match status" value="1"/>
</dbReference>
<sequence length="96" mass="10346">MVTQLLKRGARLKTKNVNGLTPLRLATSNKMDGIASALASAGAESIENGDEQMVKLLLDFDADAEAQYRSGPTPLAFAENRGFEKIVKLLQGNVKK</sequence>
<name>A0A179I1R2_CORDF</name>
<evidence type="ECO:0000313" key="4">
    <source>
        <dbReference type="Proteomes" id="UP000243081"/>
    </source>
</evidence>
<dbReference type="PANTHER" id="PTHR24171">
    <property type="entry name" value="ANKYRIN REPEAT DOMAIN-CONTAINING PROTEIN 39-RELATED"/>
    <property type="match status" value="1"/>
</dbReference>
<comment type="caution">
    <text evidence="3">The sequence shown here is derived from an EMBL/GenBank/DDBJ whole genome shotgun (WGS) entry which is preliminary data.</text>
</comment>
<evidence type="ECO:0000256" key="1">
    <source>
        <dbReference type="ARBA" id="ARBA00022737"/>
    </source>
</evidence>
<dbReference type="InterPro" id="IPR036770">
    <property type="entry name" value="Ankyrin_rpt-contain_sf"/>
</dbReference>
<keyword evidence="1" id="KW-0677">Repeat</keyword>
<dbReference type="Gene3D" id="1.25.40.20">
    <property type="entry name" value="Ankyrin repeat-containing domain"/>
    <property type="match status" value="2"/>
</dbReference>
<reference evidence="3 4" key="1">
    <citation type="submission" date="2016-03" db="EMBL/GenBank/DDBJ databases">
        <title>Fine-scale spatial genetic structure of a fungal parasite of coffee scale insects.</title>
        <authorList>
            <person name="Jackson D."/>
            <person name="Zemenick K.A."/>
            <person name="Malloure B."/>
            <person name="Quandt C.A."/>
            <person name="James T.Y."/>
        </authorList>
    </citation>
    <scope>NUCLEOTIDE SEQUENCE [LARGE SCALE GENOMIC DNA]</scope>
    <source>
        <strain evidence="3 4">UM487</strain>
    </source>
</reference>
<protein>
    <submittedName>
        <fullName evidence="3">Uncharacterized protein</fullName>
    </submittedName>
</protein>
<evidence type="ECO:0000256" key="2">
    <source>
        <dbReference type="ARBA" id="ARBA00023043"/>
    </source>
</evidence>
<organism evidence="3 4">
    <name type="scientific">Cordyceps confragosa</name>
    <name type="common">Lecanicillium lecanii</name>
    <dbReference type="NCBI Taxonomy" id="2714763"/>
    <lineage>
        <taxon>Eukaryota</taxon>
        <taxon>Fungi</taxon>
        <taxon>Dikarya</taxon>
        <taxon>Ascomycota</taxon>
        <taxon>Pezizomycotina</taxon>
        <taxon>Sordariomycetes</taxon>
        <taxon>Hypocreomycetidae</taxon>
        <taxon>Hypocreales</taxon>
        <taxon>Cordycipitaceae</taxon>
        <taxon>Akanthomyces</taxon>
    </lineage>
</organism>
<dbReference type="Proteomes" id="UP000243081">
    <property type="component" value="Unassembled WGS sequence"/>
</dbReference>
<dbReference type="EMBL" id="LUKN01004323">
    <property type="protein sequence ID" value="OAQ96154.1"/>
    <property type="molecule type" value="Genomic_DNA"/>
</dbReference>
<dbReference type="AlphaFoldDB" id="A0A179I1R2"/>
<accession>A0A179I1R2</accession>
<keyword evidence="2" id="KW-0040">ANK repeat</keyword>